<dbReference type="EMBL" id="GBEZ01010016">
    <property type="protein sequence ID" value="JAC75623.1"/>
    <property type="molecule type" value="Transcribed_RNA"/>
</dbReference>
<protein>
    <submittedName>
        <fullName evidence="2">Uncharacterized protein</fullName>
    </submittedName>
</protein>
<gene>
    <name evidence="2" type="ORF">TSPGSL018_22541</name>
</gene>
<evidence type="ECO:0000256" key="1">
    <source>
        <dbReference type="SAM" id="MobiDB-lite"/>
    </source>
</evidence>
<name>A0A061RUL7_9CHLO</name>
<proteinExistence type="predicted"/>
<organism evidence="2">
    <name type="scientific">Tetraselmis sp. GSL018</name>
    <dbReference type="NCBI Taxonomy" id="582737"/>
    <lineage>
        <taxon>Eukaryota</taxon>
        <taxon>Viridiplantae</taxon>
        <taxon>Chlorophyta</taxon>
        <taxon>core chlorophytes</taxon>
        <taxon>Chlorodendrophyceae</taxon>
        <taxon>Chlorodendrales</taxon>
        <taxon>Chlorodendraceae</taxon>
        <taxon>Tetraselmis</taxon>
    </lineage>
</organism>
<feature type="non-terminal residue" evidence="2">
    <location>
        <position position="81"/>
    </location>
</feature>
<reference evidence="2" key="1">
    <citation type="submission" date="2014-05" db="EMBL/GenBank/DDBJ databases">
        <title>The transcriptome of the halophilic microalga Tetraselmis sp. GSL018 isolated from the Great Salt Lake, Utah.</title>
        <authorList>
            <person name="Jinkerson R.E."/>
            <person name="D'Adamo S."/>
            <person name="Posewitz M.C."/>
        </authorList>
    </citation>
    <scope>NUCLEOTIDE SEQUENCE</scope>
    <source>
        <strain evidence="2">GSL018</strain>
    </source>
</reference>
<evidence type="ECO:0000313" key="2">
    <source>
        <dbReference type="EMBL" id="JAC75623.1"/>
    </source>
</evidence>
<sequence>GRGCGGPTAGREPSTGPVRPQERAPPGPGKDPCCLLQEREVMAPAPPEVIWHLAAWIALAAGTAESVAAGRAAASSGRRVG</sequence>
<feature type="region of interest" description="Disordered" evidence="1">
    <location>
        <begin position="1"/>
        <end position="34"/>
    </location>
</feature>
<feature type="non-terminal residue" evidence="2">
    <location>
        <position position="1"/>
    </location>
</feature>
<accession>A0A061RUL7</accession>
<dbReference type="AlphaFoldDB" id="A0A061RUL7"/>